<feature type="transmembrane region" description="Helical" evidence="1">
    <location>
        <begin position="221"/>
        <end position="239"/>
    </location>
</feature>
<dbReference type="Proteomes" id="UP000214689">
    <property type="component" value="Chromosome"/>
</dbReference>
<keyword evidence="1" id="KW-1133">Transmembrane helix</keyword>
<accession>A0A223ASU0</accession>
<feature type="transmembrane region" description="Helical" evidence="1">
    <location>
        <begin position="44"/>
        <end position="64"/>
    </location>
</feature>
<feature type="transmembrane region" description="Helical" evidence="1">
    <location>
        <begin position="7"/>
        <end position="24"/>
    </location>
</feature>
<evidence type="ECO:0000313" key="3">
    <source>
        <dbReference type="Proteomes" id="UP000214689"/>
    </source>
</evidence>
<feature type="transmembrane region" description="Helical" evidence="1">
    <location>
        <begin position="297"/>
        <end position="314"/>
    </location>
</feature>
<feature type="transmembrane region" description="Helical" evidence="1">
    <location>
        <begin position="85"/>
        <end position="106"/>
    </location>
</feature>
<dbReference type="PANTHER" id="PTHR37814">
    <property type="entry name" value="CONSERVED MEMBRANE PROTEIN"/>
    <property type="match status" value="1"/>
</dbReference>
<gene>
    <name evidence="2" type="ORF">AXF17_06160</name>
</gene>
<dbReference type="RefSeq" id="WP_094234281.1">
    <property type="nucleotide sequence ID" value="NZ_CP016199.1"/>
</dbReference>
<evidence type="ECO:0008006" key="4">
    <source>
        <dbReference type="Google" id="ProtNLM"/>
    </source>
</evidence>
<dbReference type="PANTHER" id="PTHR37814:SF1">
    <property type="entry name" value="MEMBRANE PROTEIN"/>
    <property type="match status" value="1"/>
</dbReference>
<feature type="transmembrane region" description="Helical" evidence="1">
    <location>
        <begin position="264"/>
        <end position="285"/>
    </location>
</feature>
<keyword evidence="3" id="KW-1185">Reference proteome</keyword>
<reference evidence="3" key="1">
    <citation type="submission" date="2016-05" db="EMBL/GenBank/DDBJ databases">
        <authorList>
            <person name="Holder M.E."/>
            <person name="Ajami N.J."/>
            <person name="Petrosino J.F."/>
        </authorList>
    </citation>
    <scope>NUCLEOTIDE SEQUENCE [LARGE SCALE GENOMIC DNA]</scope>
    <source>
        <strain evidence="3">ATCC 700696</strain>
    </source>
</reference>
<dbReference type="OrthoDB" id="4424890at2"/>
<dbReference type="AlphaFoldDB" id="A0A223ASU0"/>
<feature type="transmembrane region" description="Helical" evidence="1">
    <location>
        <begin position="146"/>
        <end position="166"/>
    </location>
</feature>
<feature type="transmembrane region" description="Helical" evidence="1">
    <location>
        <begin position="320"/>
        <end position="341"/>
    </location>
</feature>
<feature type="transmembrane region" description="Helical" evidence="1">
    <location>
        <begin position="118"/>
        <end position="139"/>
    </location>
</feature>
<dbReference type="EMBL" id="CP016199">
    <property type="protein sequence ID" value="ASS38046.1"/>
    <property type="molecule type" value="Genomic_DNA"/>
</dbReference>
<evidence type="ECO:0000313" key="2">
    <source>
        <dbReference type="EMBL" id="ASS38046.1"/>
    </source>
</evidence>
<evidence type="ECO:0000256" key="1">
    <source>
        <dbReference type="SAM" id="Phobius"/>
    </source>
</evidence>
<feature type="transmembrane region" description="Helical" evidence="1">
    <location>
        <begin position="186"/>
        <end position="209"/>
    </location>
</feature>
<protein>
    <recommendedName>
        <fullName evidence="4">Transporter</fullName>
    </recommendedName>
</protein>
<proteinExistence type="predicted"/>
<sequence length="356" mass="38558">MDKRLNFVGVASMYIGVIMGAGFASGRECWQFFGVFGKAGYTGIIITGIGFLIISWIISFLAISKETIVLGEIISPIKSKFVHSLIDKILAVIYYSMLIAMASAGGSLLNQTFGAPQWVGGAIITLLTLITVLGSFYRISKIFRRFVPVLFCICVTAMLLVLITQSRDAVSDSAINLNMGISWQKSSLLFLSYNCMGMMTIAGSSAVAAKGSKHALGGGTLGVFLLTLITLLLLKVLLIDPKFSSSLSLPMVGWSSAVDKNFGLLYAVVLMGAIYQTATSTYYGFSITISYEKTKKYVLMAGALIAFAAGLTDFKRVVSILYPAQGYIGCLILLLILLNFIKEILKKFRDIIYGLK</sequence>
<keyword evidence="1" id="KW-0812">Transmembrane</keyword>
<dbReference type="InterPro" id="IPR038728">
    <property type="entry name" value="YkvI-like"/>
</dbReference>
<organism evidence="2 3">
    <name type="scientific">Mogibacterium pumilum</name>
    <dbReference type="NCBI Taxonomy" id="86332"/>
    <lineage>
        <taxon>Bacteria</taxon>
        <taxon>Bacillati</taxon>
        <taxon>Bacillota</taxon>
        <taxon>Clostridia</taxon>
        <taxon>Peptostreptococcales</taxon>
        <taxon>Anaerovoracaceae</taxon>
        <taxon>Mogibacterium</taxon>
    </lineage>
</organism>
<name>A0A223ASU0_9FIRM</name>
<keyword evidence="1" id="KW-0472">Membrane</keyword>